<dbReference type="PANTHER" id="PTHR31727">
    <property type="entry name" value="OLEOYL-ACYL CARRIER PROTEIN THIOESTERASE 1, CHLOROPLASTIC"/>
    <property type="match status" value="1"/>
</dbReference>
<dbReference type="KEGG" id="vte:BHY08_02910"/>
<keyword evidence="2" id="KW-0444">Lipid biosynthesis</keyword>
<evidence type="ECO:0000256" key="3">
    <source>
        <dbReference type="ARBA" id="ARBA00022801"/>
    </source>
</evidence>
<dbReference type="InterPro" id="IPR045023">
    <property type="entry name" value="FATA/B"/>
</dbReference>
<reference evidence="10 11" key="1">
    <citation type="submission" date="2016-09" db="EMBL/GenBank/DDBJ databases">
        <title>Vagococcus teuberi sp. nov., isolated from the Malian artisanal sour milk fene.</title>
        <authorList>
            <person name="Wullschleger S."/>
            <person name="Seifert C."/>
            <person name="Baumgartner S."/>
            <person name="Lacroix C."/>
            <person name="Bonfoh B."/>
            <person name="Stevens M.J."/>
            <person name="Meile L."/>
        </authorList>
    </citation>
    <scope>NUCLEOTIDE SEQUENCE [LARGE SCALE GENOMIC DNA]</scope>
    <source>
        <strain evidence="10 11">DSM 21459</strain>
    </source>
</reference>
<evidence type="ECO:0000256" key="7">
    <source>
        <dbReference type="ARBA" id="ARBA00023160"/>
    </source>
</evidence>
<dbReference type="Gene3D" id="3.10.129.10">
    <property type="entry name" value="Hotdog Thioesterase"/>
    <property type="match status" value="1"/>
</dbReference>
<dbReference type="Proteomes" id="UP000191200">
    <property type="component" value="Chromosome"/>
</dbReference>
<dbReference type="Pfam" id="PF01643">
    <property type="entry name" value="Acyl-ACP_TE"/>
    <property type="match status" value="1"/>
</dbReference>
<dbReference type="OrthoDB" id="9801517at2"/>
<dbReference type="GO" id="GO:0016297">
    <property type="term" value="F:fatty acyl-[ACP] hydrolase activity"/>
    <property type="evidence" value="ECO:0007669"/>
    <property type="project" value="InterPro"/>
</dbReference>
<dbReference type="Pfam" id="PF20791">
    <property type="entry name" value="Acyl-ACP_TE_C"/>
    <property type="match status" value="1"/>
</dbReference>
<proteinExistence type="inferred from homology"/>
<gene>
    <name evidence="10" type="ORF">BHY08_02910</name>
</gene>
<evidence type="ECO:0000256" key="6">
    <source>
        <dbReference type="ARBA" id="ARBA00023098"/>
    </source>
</evidence>
<evidence type="ECO:0000313" key="10">
    <source>
        <dbReference type="EMBL" id="APB30870.1"/>
    </source>
</evidence>
<dbReference type="AlphaFoldDB" id="A0A1J0A4M2"/>
<keyword evidence="4" id="KW-0276">Fatty acid metabolism</keyword>
<dbReference type="InterPro" id="IPR029069">
    <property type="entry name" value="HotDog_dom_sf"/>
</dbReference>
<comment type="similarity">
    <text evidence="1">Belongs to the acyl-ACP thioesterase family.</text>
</comment>
<organism evidence="10 11">
    <name type="scientific">Vagococcus teuberi</name>
    <dbReference type="NCBI Taxonomy" id="519472"/>
    <lineage>
        <taxon>Bacteria</taxon>
        <taxon>Bacillati</taxon>
        <taxon>Bacillota</taxon>
        <taxon>Bacilli</taxon>
        <taxon>Lactobacillales</taxon>
        <taxon>Enterococcaceae</taxon>
        <taxon>Vagococcus</taxon>
    </lineage>
</organism>
<protein>
    <recommendedName>
        <fullName evidence="12">Acyl-ACP thioesterase</fullName>
    </recommendedName>
</protein>
<evidence type="ECO:0000256" key="1">
    <source>
        <dbReference type="ARBA" id="ARBA00006500"/>
    </source>
</evidence>
<dbReference type="EMBL" id="CP017267">
    <property type="protein sequence ID" value="APB30870.1"/>
    <property type="molecule type" value="Genomic_DNA"/>
</dbReference>
<accession>A0A1J0A4M2</accession>
<evidence type="ECO:0000256" key="4">
    <source>
        <dbReference type="ARBA" id="ARBA00022832"/>
    </source>
</evidence>
<sequence length="247" mass="28957">MAKKFTEKYTIPYYDCDSEGMLKVPMLIKMMIRTSSNQSNSLGVNDRLLKQFNVNWIITQHDLQITDLPKVDDDIYITTQAESYNKYFCYRRFWLHDSDNNELASMESTFALMDISTRKVHAVPDEIIAPFDSEKIKRIKRGENIPKLHEDNINRSFDASFWDIDDNHHVNNATYPAWMMDSLSYDFLINHQPTRVMIKFNKEIRYGESVQSIVEKTDELKTIHQIKSGDILCAEGLIQWGKRLINS</sequence>
<evidence type="ECO:0000256" key="2">
    <source>
        <dbReference type="ARBA" id="ARBA00022516"/>
    </source>
</evidence>
<feature type="domain" description="Acyl-ACP thioesterase N-terminal hotdog" evidence="8">
    <location>
        <begin position="3"/>
        <end position="131"/>
    </location>
</feature>
<evidence type="ECO:0008006" key="12">
    <source>
        <dbReference type="Google" id="ProtNLM"/>
    </source>
</evidence>
<dbReference type="InterPro" id="IPR002864">
    <property type="entry name" value="Acyl-ACP_thioesterase_NHD"/>
</dbReference>
<keyword evidence="11" id="KW-1185">Reference proteome</keyword>
<evidence type="ECO:0000259" key="9">
    <source>
        <dbReference type="Pfam" id="PF20791"/>
    </source>
</evidence>
<keyword evidence="5" id="KW-0809">Transit peptide</keyword>
<dbReference type="PANTHER" id="PTHR31727:SF6">
    <property type="entry name" value="OLEOYL-ACYL CARRIER PROTEIN THIOESTERASE 1, CHLOROPLASTIC"/>
    <property type="match status" value="1"/>
</dbReference>
<dbReference type="CDD" id="cd00586">
    <property type="entry name" value="4HBT"/>
    <property type="match status" value="1"/>
</dbReference>
<evidence type="ECO:0000313" key="11">
    <source>
        <dbReference type="Proteomes" id="UP000191200"/>
    </source>
</evidence>
<dbReference type="RefSeq" id="WP_071456446.1">
    <property type="nucleotide sequence ID" value="NZ_CP017267.1"/>
</dbReference>
<name>A0A1J0A4M2_9ENTE</name>
<dbReference type="InterPro" id="IPR049427">
    <property type="entry name" value="Acyl-ACP_TE_C"/>
</dbReference>
<dbReference type="STRING" id="519472.BHY08_02910"/>
<evidence type="ECO:0000256" key="5">
    <source>
        <dbReference type="ARBA" id="ARBA00022946"/>
    </source>
</evidence>
<evidence type="ECO:0000259" key="8">
    <source>
        <dbReference type="Pfam" id="PF01643"/>
    </source>
</evidence>
<dbReference type="GO" id="GO:0000036">
    <property type="term" value="F:acyl carrier activity"/>
    <property type="evidence" value="ECO:0007669"/>
    <property type="project" value="TreeGrafter"/>
</dbReference>
<keyword evidence="3" id="KW-0378">Hydrolase</keyword>
<dbReference type="SUPFAM" id="SSF54637">
    <property type="entry name" value="Thioesterase/thiol ester dehydrase-isomerase"/>
    <property type="match status" value="2"/>
</dbReference>
<keyword evidence="6" id="KW-0443">Lipid metabolism</keyword>
<keyword evidence="7" id="KW-0275">Fatty acid biosynthesis</keyword>
<feature type="domain" description="Acyl-ACP thioesterase-like C-terminal" evidence="9">
    <location>
        <begin position="150"/>
        <end position="240"/>
    </location>
</feature>